<dbReference type="InterPro" id="IPR050744">
    <property type="entry name" value="AI-2_Isomerase_LsrG"/>
</dbReference>
<feature type="domain" description="ABM" evidence="1">
    <location>
        <begin position="36"/>
        <end position="125"/>
    </location>
</feature>
<evidence type="ECO:0000259" key="1">
    <source>
        <dbReference type="PROSITE" id="PS51725"/>
    </source>
</evidence>
<dbReference type="PANTHER" id="PTHR33336">
    <property type="entry name" value="QUINOL MONOOXYGENASE YGIN-RELATED"/>
    <property type="match status" value="1"/>
</dbReference>
<evidence type="ECO:0000313" key="3">
    <source>
        <dbReference type="Proteomes" id="UP001500729"/>
    </source>
</evidence>
<dbReference type="EMBL" id="BAAAGS010000002">
    <property type="protein sequence ID" value="GAA0508496.1"/>
    <property type="molecule type" value="Genomic_DNA"/>
</dbReference>
<reference evidence="2 3" key="1">
    <citation type="journal article" date="2019" name="Int. J. Syst. Evol. Microbiol.">
        <title>The Global Catalogue of Microorganisms (GCM) 10K type strain sequencing project: providing services to taxonomists for standard genome sequencing and annotation.</title>
        <authorList>
            <consortium name="The Broad Institute Genomics Platform"/>
            <consortium name="The Broad Institute Genome Sequencing Center for Infectious Disease"/>
            <person name="Wu L."/>
            <person name="Ma J."/>
        </authorList>
    </citation>
    <scope>NUCLEOTIDE SEQUENCE [LARGE SCALE GENOMIC DNA]</scope>
    <source>
        <strain evidence="2 3">JCM 10303</strain>
    </source>
</reference>
<proteinExistence type="predicted"/>
<dbReference type="SUPFAM" id="SSF54909">
    <property type="entry name" value="Dimeric alpha+beta barrel"/>
    <property type="match status" value="1"/>
</dbReference>
<accession>A0ABN1C010</accession>
<keyword evidence="3" id="KW-1185">Reference proteome</keyword>
<evidence type="ECO:0000313" key="2">
    <source>
        <dbReference type="EMBL" id="GAA0508496.1"/>
    </source>
</evidence>
<dbReference type="Proteomes" id="UP001500729">
    <property type="component" value="Unassembled WGS sequence"/>
</dbReference>
<dbReference type="PROSITE" id="PS51725">
    <property type="entry name" value="ABM"/>
    <property type="match status" value="1"/>
</dbReference>
<protein>
    <recommendedName>
        <fullName evidence="1">ABM domain-containing protein</fullName>
    </recommendedName>
</protein>
<sequence length="133" mass="14661">MTLCGSPGARYLRHRTLVAEPEPPGLRLLGTESMGFVVVARYVTKPGERARVLELLEPMVPASLAEPGCRRYDVHAATDSDDVVVLVEEYDTEDDFARHCETEHFTRIVVGEVIPLLVERQVTRCAPVAGSEA</sequence>
<dbReference type="InterPro" id="IPR007138">
    <property type="entry name" value="ABM_dom"/>
</dbReference>
<name>A0ABN1C010_SACER</name>
<gene>
    <name evidence="2" type="ORF">GCM10009533_04110</name>
</gene>
<dbReference type="Pfam" id="PF03992">
    <property type="entry name" value="ABM"/>
    <property type="match status" value="1"/>
</dbReference>
<dbReference type="InterPro" id="IPR011008">
    <property type="entry name" value="Dimeric_a/b-barrel"/>
</dbReference>
<comment type="caution">
    <text evidence="2">The sequence shown here is derived from an EMBL/GenBank/DDBJ whole genome shotgun (WGS) entry which is preliminary data.</text>
</comment>
<dbReference type="Gene3D" id="3.30.70.100">
    <property type="match status" value="1"/>
</dbReference>
<dbReference type="PANTHER" id="PTHR33336:SF3">
    <property type="entry name" value="ABM DOMAIN-CONTAINING PROTEIN"/>
    <property type="match status" value="1"/>
</dbReference>
<organism evidence="2 3">
    <name type="scientific">Saccharopolyspora erythraea</name>
    <name type="common">Streptomyces erythraeus</name>
    <dbReference type="NCBI Taxonomy" id="1836"/>
    <lineage>
        <taxon>Bacteria</taxon>
        <taxon>Bacillati</taxon>
        <taxon>Actinomycetota</taxon>
        <taxon>Actinomycetes</taxon>
        <taxon>Pseudonocardiales</taxon>
        <taxon>Pseudonocardiaceae</taxon>
        <taxon>Saccharopolyspora</taxon>
    </lineage>
</organism>